<evidence type="ECO:0000256" key="3">
    <source>
        <dbReference type="ARBA" id="ARBA00022989"/>
    </source>
</evidence>
<reference evidence="8" key="2">
    <citation type="submission" date="2025-04" db="UniProtKB">
        <authorList>
            <consortium name="RefSeq"/>
        </authorList>
    </citation>
    <scope>IDENTIFICATION</scope>
</reference>
<feature type="transmembrane region" description="Helical" evidence="5">
    <location>
        <begin position="320"/>
        <end position="338"/>
    </location>
</feature>
<dbReference type="EC" id="2.3.-.-" evidence="5"/>
<reference evidence="6" key="3">
    <citation type="submission" date="2025-05" db="UniProtKB">
        <authorList>
            <consortium name="EnsemblMetazoa"/>
        </authorList>
    </citation>
    <scope>IDENTIFICATION</scope>
</reference>
<keyword evidence="5" id="KW-0808">Transferase</keyword>
<comment type="pathway">
    <text evidence="5">Glycolipid biosynthesis; glycosylphosphatidylinositol-anchor biosynthesis.</text>
</comment>
<keyword evidence="5" id="KW-0337">GPI-anchor biosynthesis</keyword>
<evidence type="ECO:0000256" key="2">
    <source>
        <dbReference type="ARBA" id="ARBA00022692"/>
    </source>
</evidence>
<evidence type="ECO:0000313" key="6">
    <source>
        <dbReference type="EnsemblMetazoa" id="XP_016986312.1"/>
    </source>
</evidence>
<feature type="transmembrane region" description="Helical" evidence="5">
    <location>
        <begin position="59"/>
        <end position="80"/>
    </location>
</feature>
<dbReference type="PANTHER" id="PTHR20661:SF0">
    <property type="entry name" value="PHOSPHATIDYLINOSITOL-GLYCAN BIOSYNTHESIS CLASS W PROTEIN"/>
    <property type="match status" value="1"/>
</dbReference>
<keyword evidence="4 5" id="KW-0472">Membrane</keyword>
<keyword evidence="2 5" id="KW-0812">Transmembrane</keyword>
<dbReference type="Proteomes" id="UP001652680">
    <property type="component" value="Unassembled WGS sequence"/>
</dbReference>
<evidence type="ECO:0000313" key="7">
    <source>
        <dbReference type="Proteomes" id="UP001652680"/>
    </source>
</evidence>
<name>A0A6P4F7R1_DRORH</name>
<dbReference type="GO" id="GO:0032216">
    <property type="term" value="F:glucosaminyl-phosphatidylinositol O-acyltransferase activity"/>
    <property type="evidence" value="ECO:0007669"/>
    <property type="project" value="TreeGrafter"/>
</dbReference>
<sequence length="459" mass="51037">MEAEISNSVTYELNELDLHSWRSVKESLDSFLVTIPTVLGFILSRLLCGHLPLKSTRRFLLEFLLIGLPTVILVTVGSAYTYTYSLVVSIAIVGYIYGNVAPNPLNHKYEIGKRPIVFTLLRATAYSGTCAAILAVDFPSYPTDYRKSRSFGASAMDMGIGLFVVTMGLVSHRTRNSADLRKLPRSVVPLLVLGLARTIVITAIDYHQDESEYGKHLNAFFTLGLTKLMGSLYSLLVNSDKQLLGLSLGLLFLNELVLQSGLGEFVMSSAPHEGFLSANREGLSSLHGCVALYLLSIYFARWYTSQDTLSYQQFTRKLRVILLVAIHCWIMVFISAYLTGIARVTFNFGYVIWIVAVCLSLVLIFAYFFELKLVKSGLKNKKSAGDSEQTSPSLPSFVESLNINGLTHFMLSNFLTGMVNMTLDPGHRNNMESVAILCIYMFFCAGVVFIMMRKSVRIA</sequence>
<feature type="transmembrane region" description="Helical" evidence="5">
    <location>
        <begin position="350"/>
        <end position="369"/>
    </location>
</feature>
<feature type="transmembrane region" description="Helical" evidence="5">
    <location>
        <begin position="86"/>
        <end position="105"/>
    </location>
</feature>
<feature type="transmembrane region" description="Helical" evidence="5">
    <location>
        <begin position="30"/>
        <end position="47"/>
    </location>
</feature>
<feature type="transmembrane region" description="Helical" evidence="5">
    <location>
        <begin position="433"/>
        <end position="452"/>
    </location>
</feature>
<feature type="transmembrane region" description="Helical" evidence="5">
    <location>
        <begin position="216"/>
        <end position="236"/>
    </location>
</feature>
<dbReference type="EnsemblMetazoa" id="XM_017130823.1">
    <property type="protein sequence ID" value="XP_016986312.1"/>
    <property type="gene ID" value="LOC108049593"/>
</dbReference>
<dbReference type="GO" id="GO:0006506">
    <property type="term" value="P:GPI anchor biosynthetic process"/>
    <property type="evidence" value="ECO:0007669"/>
    <property type="project" value="UniProtKB-UniPathway"/>
</dbReference>
<feature type="transmembrane region" description="Helical" evidence="5">
    <location>
        <begin position="183"/>
        <end position="204"/>
    </location>
</feature>
<comment type="subcellular location">
    <subcellularLocation>
        <location evidence="5">Endoplasmic reticulum membrane</location>
        <topology evidence="5">Multi-pass membrane protein</topology>
    </subcellularLocation>
    <subcellularLocation>
        <location evidence="1">Membrane</location>
        <topology evidence="1">Multi-pass membrane protein</topology>
    </subcellularLocation>
</comment>
<comment type="similarity">
    <text evidence="5">Belongs to the PIGW family.</text>
</comment>
<evidence type="ECO:0000313" key="8">
    <source>
        <dbReference type="RefSeq" id="XP_016986312.1"/>
    </source>
</evidence>
<dbReference type="GeneID" id="108049593"/>
<dbReference type="UniPathway" id="UPA00196"/>
<dbReference type="PIRSF" id="PIRSF017321">
    <property type="entry name" value="GWT1"/>
    <property type="match status" value="1"/>
</dbReference>
<dbReference type="GO" id="GO:0005789">
    <property type="term" value="C:endoplasmic reticulum membrane"/>
    <property type="evidence" value="ECO:0007669"/>
    <property type="project" value="UniProtKB-SubCell"/>
</dbReference>
<organism evidence="8">
    <name type="scientific">Drosophila rhopaloa</name>
    <name type="common">Fruit fly</name>
    <dbReference type="NCBI Taxonomy" id="1041015"/>
    <lineage>
        <taxon>Eukaryota</taxon>
        <taxon>Metazoa</taxon>
        <taxon>Ecdysozoa</taxon>
        <taxon>Arthropoda</taxon>
        <taxon>Hexapoda</taxon>
        <taxon>Insecta</taxon>
        <taxon>Pterygota</taxon>
        <taxon>Neoptera</taxon>
        <taxon>Endopterygota</taxon>
        <taxon>Diptera</taxon>
        <taxon>Brachycera</taxon>
        <taxon>Muscomorpha</taxon>
        <taxon>Ephydroidea</taxon>
        <taxon>Drosophilidae</taxon>
        <taxon>Drosophila</taxon>
        <taxon>Sophophora</taxon>
    </lineage>
</organism>
<dbReference type="GO" id="GO:0072659">
    <property type="term" value="P:protein localization to plasma membrane"/>
    <property type="evidence" value="ECO:0007669"/>
    <property type="project" value="TreeGrafter"/>
</dbReference>
<keyword evidence="5" id="KW-0012">Acyltransferase</keyword>
<keyword evidence="7" id="KW-1185">Reference proteome</keyword>
<feature type="transmembrane region" description="Helical" evidence="5">
    <location>
        <begin position="243"/>
        <end position="262"/>
    </location>
</feature>
<proteinExistence type="inferred from homology"/>
<feature type="transmembrane region" description="Helical" evidence="5">
    <location>
        <begin position="117"/>
        <end position="138"/>
    </location>
</feature>
<reference evidence="7" key="1">
    <citation type="journal article" date="2021" name="Elife">
        <title>Highly contiguous assemblies of 101 drosophilid genomes.</title>
        <authorList>
            <person name="Kim B.Y."/>
            <person name="Wang J.R."/>
            <person name="Miller D.E."/>
            <person name="Barmina O."/>
            <person name="Delaney E."/>
            <person name="Thompson A."/>
            <person name="Comeault A.A."/>
            <person name="Peede D."/>
            <person name="D'Agostino E.R."/>
            <person name="Pelaez J."/>
            <person name="Aguilar J.M."/>
            <person name="Haji D."/>
            <person name="Matsunaga T."/>
            <person name="Armstrong E.E."/>
            <person name="Zych M."/>
            <person name="Ogawa Y."/>
            <person name="Stamenkovic-Radak M."/>
            <person name="Jelic M."/>
            <person name="Veselinovic M.S."/>
            <person name="Tanaskovic M."/>
            <person name="Eric P."/>
            <person name="Gao J.J."/>
            <person name="Katoh T.K."/>
            <person name="Toda M.J."/>
            <person name="Watabe H."/>
            <person name="Watada M."/>
            <person name="Davis J.S."/>
            <person name="Moyle L.C."/>
            <person name="Manoli G."/>
            <person name="Bertolini E."/>
            <person name="Kostal V."/>
            <person name="Hawley R.S."/>
            <person name="Takahashi A."/>
            <person name="Jones C.D."/>
            <person name="Price D.K."/>
            <person name="Whiteman N."/>
            <person name="Kopp A."/>
            <person name="Matute D.R."/>
            <person name="Petrov D.A."/>
        </authorList>
    </citation>
    <scope>NUCLEOTIDE SEQUENCE [LARGE SCALE GENOMIC DNA]</scope>
</reference>
<dbReference type="CTD" id="33425"/>
<evidence type="ECO:0000256" key="4">
    <source>
        <dbReference type="ARBA" id="ARBA00023136"/>
    </source>
</evidence>
<dbReference type="OMA" id="NGLTHFM"/>
<dbReference type="AlphaFoldDB" id="A0A6P4F7R1"/>
<dbReference type="Pfam" id="PF06423">
    <property type="entry name" value="GWT1"/>
    <property type="match status" value="1"/>
</dbReference>
<dbReference type="PANTHER" id="PTHR20661">
    <property type="entry name" value="PHOSPHATIDYLINOSITOL-GLYCAN BIOSYNTHESIS CLASS W PROTEIN"/>
    <property type="match status" value="1"/>
</dbReference>
<evidence type="ECO:0000256" key="5">
    <source>
        <dbReference type="RuleBase" id="RU280819"/>
    </source>
</evidence>
<accession>A0A6P4F7R1</accession>
<keyword evidence="5" id="KW-0256">Endoplasmic reticulum</keyword>
<protein>
    <recommendedName>
        <fullName evidence="5">Phosphatidylinositol-glycan biosynthesis class W protein</fullName>
        <ecNumber evidence="5">2.3.-.-</ecNumber>
    </recommendedName>
</protein>
<keyword evidence="3 5" id="KW-1133">Transmembrane helix</keyword>
<gene>
    <name evidence="8" type="primary">LOC108049593</name>
    <name evidence="6" type="synonym">108049593</name>
</gene>
<dbReference type="OrthoDB" id="15270at2759"/>
<feature type="transmembrane region" description="Helical" evidence="5">
    <location>
        <begin position="150"/>
        <end position="171"/>
    </location>
</feature>
<dbReference type="InterPro" id="IPR009447">
    <property type="entry name" value="PIGW/GWT1"/>
</dbReference>
<comment type="function">
    <text evidence="5">A acetyltransferase, which acetylates the inositol ring of phosphatidylinositol during biosynthesis of GPI-anchor.</text>
</comment>
<evidence type="ECO:0000256" key="1">
    <source>
        <dbReference type="ARBA" id="ARBA00004141"/>
    </source>
</evidence>
<feature type="transmembrane region" description="Helical" evidence="5">
    <location>
        <begin position="282"/>
        <end position="300"/>
    </location>
</feature>
<dbReference type="RefSeq" id="XP_016986312.1">
    <property type="nucleotide sequence ID" value="XM_017130823.1"/>
</dbReference>